<dbReference type="GO" id="GO:0016788">
    <property type="term" value="F:hydrolase activity, acting on ester bonds"/>
    <property type="evidence" value="ECO:0007669"/>
    <property type="project" value="InterPro"/>
</dbReference>
<comment type="similarity">
    <text evidence="1">Belongs to the GPI inositol-deacylase family.</text>
</comment>
<gene>
    <name evidence="3" type="ORF">QTG54_001413</name>
</gene>
<dbReference type="InterPro" id="IPR012908">
    <property type="entry name" value="PGAP1-ab_dom-like"/>
</dbReference>
<dbReference type="Proteomes" id="UP001224775">
    <property type="component" value="Unassembled WGS sequence"/>
</dbReference>
<organism evidence="3 4">
    <name type="scientific">Skeletonema marinoi</name>
    <dbReference type="NCBI Taxonomy" id="267567"/>
    <lineage>
        <taxon>Eukaryota</taxon>
        <taxon>Sar</taxon>
        <taxon>Stramenopiles</taxon>
        <taxon>Ochrophyta</taxon>
        <taxon>Bacillariophyta</taxon>
        <taxon>Coscinodiscophyceae</taxon>
        <taxon>Thalassiosirophycidae</taxon>
        <taxon>Thalassiosirales</taxon>
        <taxon>Skeletonemataceae</taxon>
        <taxon>Skeletonema</taxon>
        <taxon>Skeletonema marinoi-dohrnii complex</taxon>
    </lineage>
</organism>
<dbReference type="GO" id="GO:0015031">
    <property type="term" value="P:protein transport"/>
    <property type="evidence" value="ECO:0007669"/>
    <property type="project" value="UniProtKB-KW"/>
</dbReference>
<keyword evidence="1" id="KW-0378">Hydrolase</keyword>
<evidence type="ECO:0000259" key="2">
    <source>
        <dbReference type="Pfam" id="PF07819"/>
    </source>
</evidence>
<dbReference type="Pfam" id="PF07819">
    <property type="entry name" value="PGAP1"/>
    <property type="match status" value="1"/>
</dbReference>
<dbReference type="InterPro" id="IPR029058">
    <property type="entry name" value="AB_hydrolase_fold"/>
</dbReference>
<comment type="function">
    <text evidence="1">Involved in inositol deacylation of GPI-anchored proteins which plays important roles in the quality control and ER-associated degradation of GPI-anchored proteins.</text>
</comment>
<dbReference type="EMBL" id="JATAAI010000002">
    <property type="protein sequence ID" value="KAK1747450.1"/>
    <property type="molecule type" value="Genomic_DNA"/>
</dbReference>
<comment type="caution">
    <text evidence="3">The sequence shown here is derived from an EMBL/GenBank/DDBJ whole genome shotgun (WGS) entry which is preliminary data.</text>
</comment>
<keyword evidence="1" id="KW-0472">Membrane</keyword>
<keyword evidence="1" id="KW-0653">Protein transport</keyword>
<dbReference type="EC" id="3.1.-.-" evidence="1"/>
<protein>
    <recommendedName>
        <fullName evidence="1">GPI inositol-deacylase</fullName>
        <ecNumber evidence="1">3.1.-.-</ecNumber>
    </recommendedName>
</protein>
<evidence type="ECO:0000256" key="1">
    <source>
        <dbReference type="RuleBase" id="RU365011"/>
    </source>
</evidence>
<sequence length="315" mass="34137">MEKISNKISETFIPVDDEGVERRDVAEQPVVIYRPKRKVVGMTFLVTAANMPISKYTSIINALTSVDHVVVGIYVNAITLNRNAHRMKAEAIPHIFEQLKSEFRVNKYDIVGHSVGGKIALVTAALFDSEVNQIRSIVALDPVDQHPVEFTNDLLKQAMLGGSNGDSKKSNLSLASSKADITVTFTDCGGIVGKKHHAREIQKKNPTIKLVLHRNAGHMVYCDDGGVLSWKSLMGKGQSADRNDAVKAEALHLIKEKAMKASITGSASGKASGVMAKAKKEWKSAKADLKELGDEAQKKGNAVAGAAKFTSMFKL</sequence>
<evidence type="ECO:0000313" key="4">
    <source>
        <dbReference type="Proteomes" id="UP001224775"/>
    </source>
</evidence>
<feature type="domain" description="GPI inositol-deacylase PGAP1-like alpha/beta" evidence="2">
    <location>
        <begin position="80"/>
        <end position="156"/>
    </location>
</feature>
<name>A0AAD9DJ03_9STRA</name>
<keyword evidence="4" id="KW-1185">Reference proteome</keyword>
<dbReference type="SUPFAM" id="SSF53474">
    <property type="entry name" value="alpha/beta-Hydrolases"/>
    <property type="match status" value="1"/>
</dbReference>
<dbReference type="GO" id="GO:0005789">
    <property type="term" value="C:endoplasmic reticulum membrane"/>
    <property type="evidence" value="ECO:0007669"/>
    <property type="project" value="UniProtKB-SubCell"/>
</dbReference>
<accession>A0AAD9DJ03</accession>
<reference evidence="3" key="1">
    <citation type="submission" date="2023-06" db="EMBL/GenBank/DDBJ databases">
        <title>Survivors Of The Sea: Transcriptome response of Skeletonema marinoi to long-term dormancy.</title>
        <authorList>
            <person name="Pinder M.I.M."/>
            <person name="Kourtchenko O."/>
            <person name="Robertson E.K."/>
            <person name="Larsson T."/>
            <person name="Maumus F."/>
            <person name="Osuna-Cruz C.M."/>
            <person name="Vancaester E."/>
            <person name="Stenow R."/>
            <person name="Vandepoele K."/>
            <person name="Ploug H."/>
            <person name="Bruchert V."/>
            <person name="Godhe A."/>
            <person name="Topel M."/>
        </authorList>
    </citation>
    <scope>NUCLEOTIDE SEQUENCE</scope>
    <source>
        <strain evidence="3">R05AC</strain>
    </source>
</reference>
<dbReference type="Gene3D" id="3.40.50.1820">
    <property type="entry name" value="alpha/beta hydrolase"/>
    <property type="match status" value="1"/>
</dbReference>
<dbReference type="AlphaFoldDB" id="A0AAD9DJ03"/>
<proteinExistence type="inferred from homology"/>
<keyword evidence="1" id="KW-0256">Endoplasmic reticulum</keyword>
<keyword evidence="1" id="KW-0813">Transport</keyword>
<evidence type="ECO:0000313" key="3">
    <source>
        <dbReference type="EMBL" id="KAK1747450.1"/>
    </source>
</evidence>
<comment type="subcellular location">
    <subcellularLocation>
        <location evidence="1">Endoplasmic reticulum membrane</location>
    </subcellularLocation>
</comment>